<accession>A0A4C1WAZ0</accession>
<organism evidence="2 3">
    <name type="scientific">Eumeta variegata</name>
    <name type="common">Bagworm moth</name>
    <name type="synonym">Eumeta japonica</name>
    <dbReference type="NCBI Taxonomy" id="151549"/>
    <lineage>
        <taxon>Eukaryota</taxon>
        <taxon>Metazoa</taxon>
        <taxon>Ecdysozoa</taxon>
        <taxon>Arthropoda</taxon>
        <taxon>Hexapoda</taxon>
        <taxon>Insecta</taxon>
        <taxon>Pterygota</taxon>
        <taxon>Neoptera</taxon>
        <taxon>Endopterygota</taxon>
        <taxon>Lepidoptera</taxon>
        <taxon>Glossata</taxon>
        <taxon>Ditrysia</taxon>
        <taxon>Tineoidea</taxon>
        <taxon>Psychidae</taxon>
        <taxon>Oiketicinae</taxon>
        <taxon>Eumeta</taxon>
    </lineage>
</organism>
<evidence type="ECO:0000256" key="1">
    <source>
        <dbReference type="SAM" id="MobiDB-lite"/>
    </source>
</evidence>
<evidence type="ECO:0000313" key="2">
    <source>
        <dbReference type="EMBL" id="GBP47317.1"/>
    </source>
</evidence>
<sequence length="106" mass="11409">MGCPYVREHGVGPIGCGLIGMEMPSARNYPMDASLSGGSVKSFCGQGGSDVEVEPRTRQPRTGQGWELEPSSQFIDGYLEAGNNVRKACAAKVERNVVGEERELYV</sequence>
<dbReference type="AlphaFoldDB" id="A0A4C1WAZ0"/>
<reference evidence="2 3" key="1">
    <citation type="journal article" date="2019" name="Commun. Biol.">
        <title>The bagworm genome reveals a unique fibroin gene that provides high tensile strength.</title>
        <authorList>
            <person name="Kono N."/>
            <person name="Nakamura H."/>
            <person name="Ohtoshi R."/>
            <person name="Tomita M."/>
            <person name="Numata K."/>
            <person name="Arakawa K."/>
        </authorList>
    </citation>
    <scope>NUCLEOTIDE SEQUENCE [LARGE SCALE GENOMIC DNA]</scope>
</reference>
<gene>
    <name evidence="2" type="ORF">EVAR_38083_1</name>
</gene>
<name>A0A4C1WAZ0_EUMVA</name>
<protein>
    <submittedName>
        <fullName evidence="2">Uncharacterized protein</fullName>
    </submittedName>
</protein>
<proteinExistence type="predicted"/>
<dbReference type="EMBL" id="BGZK01000499">
    <property type="protein sequence ID" value="GBP47317.1"/>
    <property type="molecule type" value="Genomic_DNA"/>
</dbReference>
<keyword evidence="3" id="KW-1185">Reference proteome</keyword>
<evidence type="ECO:0000313" key="3">
    <source>
        <dbReference type="Proteomes" id="UP000299102"/>
    </source>
</evidence>
<feature type="region of interest" description="Disordered" evidence="1">
    <location>
        <begin position="43"/>
        <end position="67"/>
    </location>
</feature>
<comment type="caution">
    <text evidence="2">The sequence shown here is derived from an EMBL/GenBank/DDBJ whole genome shotgun (WGS) entry which is preliminary data.</text>
</comment>
<dbReference type="Proteomes" id="UP000299102">
    <property type="component" value="Unassembled WGS sequence"/>
</dbReference>